<dbReference type="PANTHER" id="PTHR30408">
    <property type="entry name" value="TYPE-1 RESTRICTION ENZYME ECOKI SPECIFICITY PROTEIN"/>
    <property type="match status" value="1"/>
</dbReference>
<evidence type="ECO:0000256" key="2">
    <source>
        <dbReference type="ARBA" id="ARBA00022747"/>
    </source>
</evidence>
<dbReference type="Gene3D" id="3.90.220.20">
    <property type="entry name" value="DNA methylase specificity domains"/>
    <property type="match status" value="1"/>
</dbReference>
<dbReference type="InterPro" id="IPR000055">
    <property type="entry name" value="Restrct_endonuc_typeI_TRD"/>
</dbReference>
<comment type="caution">
    <text evidence="5">The sequence shown here is derived from an EMBL/GenBank/DDBJ whole genome shotgun (WGS) entry which is preliminary data.</text>
</comment>
<protein>
    <submittedName>
        <fullName evidence="5">EcoKI restriction-modification system protein HsdS</fullName>
    </submittedName>
</protein>
<dbReference type="AlphaFoldDB" id="A0A165Z604"/>
<evidence type="ECO:0000259" key="4">
    <source>
        <dbReference type="Pfam" id="PF01420"/>
    </source>
</evidence>
<accession>A0A165Z604</accession>
<reference evidence="5 6" key="1">
    <citation type="submission" date="2016-04" db="EMBL/GenBank/DDBJ databases">
        <title>Genome sequence of Methanobrevibacter curvatus DSM 11111.</title>
        <authorList>
            <person name="Poehlein A."/>
            <person name="Seedorf H."/>
            <person name="Daniel R."/>
        </authorList>
    </citation>
    <scope>NUCLEOTIDE SEQUENCE [LARGE SCALE GENOMIC DNA]</scope>
    <source>
        <strain evidence="5 6">DSM 11111</strain>
    </source>
</reference>
<dbReference type="CDD" id="cd17275">
    <property type="entry name" value="RMtype1_S_MjaORF132P-TRD1-CR1_like"/>
    <property type="match status" value="1"/>
</dbReference>
<evidence type="ECO:0000256" key="3">
    <source>
        <dbReference type="ARBA" id="ARBA00023125"/>
    </source>
</evidence>
<evidence type="ECO:0000313" key="6">
    <source>
        <dbReference type="Proteomes" id="UP000077245"/>
    </source>
</evidence>
<dbReference type="PATRIC" id="fig|49547.3.peg.1960"/>
<name>A0A165Z604_9EURY</name>
<gene>
    <name evidence="5" type="ORF">MBCUR_18560</name>
</gene>
<dbReference type="InterPro" id="IPR052021">
    <property type="entry name" value="Type-I_RS_S_subunit"/>
</dbReference>
<evidence type="ECO:0000256" key="1">
    <source>
        <dbReference type="ARBA" id="ARBA00010923"/>
    </source>
</evidence>
<dbReference type="Gene3D" id="1.10.287.1120">
    <property type="entry name" value="Bipartite methylase S protein"/>
    <property type="match status" value="1"/>
</dbReference>
<keyword evidence="3" id="KW-0238">DNA-binding</keyword>
<dbReference type="Pfam" id="PF01420">
    <property type="entry name" value="Methylase_S"/>
    <property type="match status" value="1"/>
</dbReference>
<dbReference type="GO" id="GO:0009307">
    <property type="term" value="P:DNA restriction-modification system"/>
    <property type="evidence" value="ECO:0007669"/>
    <property type="project" value="UniProtKB-KW"/>
</dbReference>
<dbReference type="EMBL" id="LWMV01000219">
    <property type="protein sequence ID" value="KZX10289.1"/>
    <property type="molecule type" value="Genomic_DNA"/>
</dbReference>
<dbReference type="InterPro" id="IPR044946">
    <property type="entry name" value="Restrct_endonuc_typeI_TRD_sf"/>
</dbReference>
<comment type="similarity">
    <text evidence="1">Belongs to the type-I restriction system S methylase family.</text>
</comment>
<dbReference type="SUPFAM" id="SSF116734">
    <property type="entry name" value="DNA methylase specificity domain"/>
    <property type="match status" value="2"/>
</dbReference>
<keyword evidence="6" id="KW-1185">Reference proteome</keyword>
<sequence length="243" mass="27951">MNEQFKIADFLTTLDRKVNLLEKKLDIFKDFKKFCMEQLFAQKLRFKNANGENYPDWEKMKLSDIFVVGKAGGTPKSTEDEYYNGDIPFLSIADMTSQGKYISNTTKTITKEGLNNSSAWIVPENSLLYSIYASVGFVAINKTPMSTSQAIFGIILKNNINIEYIYYYLLDYKKYIHRLTETGTQGNLNSKIVNDIIINTPTKEEQDIIANFLTEIDNKIDKIAIELENTKEFKKGLLQQMFC</sequence>
<feature type="domain" description="Type I restriction modification DNA specificity" evidence="4">
    <location>
        <begin position="56"/>
        <end position="221"/>
    </location>
</feature>
<dbReference type="PANTHER" id="PTHR30408:SF12">
    <property type="entry name" value="TYPE I RESTRICTION ENZYME MJAVIII SPECIFICITY SUBUNIT"/>
    <property type="match status" value="1"/>
</dbReference>
<proteinExistence type="inferred from homology"/>
<dbReference type="Proteomes" id="UP000077245">
    <property type="component" value="Unassembled WGS sequence"/>
</dbReference>
<dbReference type="STRING" id="49547.MBCUR_18560"/>
<dbReference type="GO" id="GO:0003677">
    <property type="term" value="F:DNA binding"/>
    <property type="evidence" value="ECO:0007669"/>
    <property type="project" value="UniProtKB-KW"/>
</dbReference>
<evidence type="ECO:0000313" key="5">
    <source>
        <dbReference type="EMBL" id="KZX10289.1"/>
    </source>
</evidence>
<organism evidence="5 6">
    <name type="scientific">Methanobrevibacter curvatus</name>
    <dbReference type="NCBI Taxonomy" id="49547"/>
    <lineage>
        <taxon>Archaea</taxon>
        <taxon>Methanobacteriati</taxon>
        <taxon>Methanobacteriota</taxon>
        <taxon>Methanomada group</taxon>
        <taxon>Methanobacteria</taxon>
        <taxon>Methanobacteriales</taxon>
        <taxon>Methanobacteriaceae</taxon>
        <taxon>Methanobrevibacter</taxon>
    </lineage>
</organism>
<keyword evidence="2" id="KW-0680">Restriction system</keyword>